<feature type="region of interest" description="Disordered" evidence="1">
    <location>
        <begin position="324"/>
        <end position="389"/>
    </location>
</feature>
<feature type="region of interest" description="Disordered" evidence="1">
    <location>
        <begin position="508"/>
        <end position="570"/>
    </location>
</feature>
<dbReference type="PANTHER" id="PTHR12419">
    <property type="entry name" value="OTU DOMAIN CONTAINING PROTEIN"/>
    <property type="match status" value="1"/>
</dbReference>
<gene>
    <name evidence="3" type="ORF">PYX00_003617</name>
</gene>
<feature type="compositionally biased region" description="Basic and acidic residues" evidence="1">
    <location>
        <begin position="543"/>
        <end position="558"/>
    </location>
</feature>
<dbReference type="Gene3D" id="3.90.70.80">
    <property type="match status" value="1"/>
</dbReference>
<accession>A0AAW2I122</accession>
<evidence type="ECO:0000259" key="2">
    <source>
        <dbReference type="PROSITE" id="PS50802"/>
    </source>
</evidence>
<proteinExistence type="predicted"/>
<dbReference type="GO" id="GO:0004843">
    <property type="term" value="F:cysteine-type deubiquitinase activity"/>
    <property type="evidence" value="ECO:0007669"/>
    <property type="project" value="TreeGrafter"/>
</dbReference>
<dbReference type="Pfam" id="PF02338">
    <property type="entry name" value="OTU"/>
    <property type="match status" value="1"/>
</dbReference>
<comment type="caution">
    <text evidence="3">The sequence shown here is derived from an EMBL/GenBank/DDBJ whole genome shotgun (WGS) entry which is preliminary data.</text>
</comment>
<dbReference type="SUPFAM" id="SSF54001">
    <property type="entry name" value="Cysteine proteinases"/>
    <property type="match status" value="1"/>
</dbReference>
<reference evidence="3" key="1">
    <citation type="journal article" date="2024" name="Gigascience">
        <title>Chromosome-level genome of the poultry shaft louse Menopon gallinae provides insight into the host-switching and adaptive evolution of parasitic lice.</title>
        <authorList>
            <person name="Xu Y."/>
            <person name="Ma L."/>
            <person name="Liu S."/>
            <person name="Liang Y."/>
            <person name="Liu Q."/>
            <person name="He Z."/>
            <person name="Tian L."/>
            <person name="Duan Y."/>
            <person name="Cai W."/>
            <person name="Li H."/>
            <person name="Song F."/>
        </authorList>
    </citation>
    <scope>NUCLEOTIDE SEQUENCE</scope>
    <source>
        <strain evidence="3">Cailab_2023a</strain>
    </source>
</reference>
<dbReference type="InterPro" id="IPR049770">
    <property type="entry name" value="OTU_Tudor"/>
</dbReference>
<protein>
    <recommendedName>
        <fullName evidence="2">OTU domain-containing protein</fullName>
    </recommendedName>
</protein>
<feature type="domain" description="OTU" evidence="2">
    <location>
        <begin position="10"/>
        <end position="134"/>
    </location>
</feature>
<name>A0AAW2I122_9NEOP</name>
<evidence type="ECO:0000313" key="3">
    <source>
        <dbReference type="EMBL" id="KAL0275897.1"/>
    </source>
</evidence>
<dbReference type="InterPro" id="IPR050704">
    <property type="entry name" value="Peptidase_C85-like"/>
</dbReference>
<dbReference type="AlphaFoldDB" id="A0AAW2I122"/>
<organism evidence="3">
    <name type="scientific">Menopon gallinae</name>
    <name type="common">poultry shaft louse</name>
    <dbReference type="NCBI Taxonomy" id="328185"/>
    <lineage>
        <taxon>Eukaryota</taxon>
        <taxon>Metazoa</taxon>
        <taxon>Ecdysozoa</taxon>
        <taxon>Arthropoda</taxon>
        <taxon>Hexapoda</taxon>
        <taxon>Insecta</taxon>
        <taxon>Pterygota</taxon>
        <taxon>Neoptera</taxon>
        <taxon>Paraneoptera</taxon>
        <taxon>Psocodea</taxon>
        <taxon>Troctomorpha</taxon>
        <taxon>Phthiraptera</taxon>
        <taxon>Amblycera</taxon>
        <taxon>Menoponidae</taxon>
        <taxon>Menopon</taxon>
    </lineage>
</organism>
<sequence>MDEWLDSQGLYRKNTALDGTCLFRAVAEQLFTYHVPKGHIILREQCIKFMRKNRHLFESKVISGPFDEYLDNLSDLKQWAGHLEIEALSLIYEVDFLVFKSVDLAPIPATQNGFKRKIMLCFTPDNFYDAVYPKSYIENAGFCQSIVYGILYRGVFKLEDLEYAVEKMLHDKSARAQREKYLTSQSQCREDCYDFYLEDSEGPINMKELLDMGAILFPYKVAKALDPDIYRNIDFDNWVDTLRVPRKNSFWFGNGGPLRVGVKCLLKLEDKCYNAHVQEMSADCGPVLVFVEELGEKLTVPFENLEPLPRTSLKPEWTFSHKHQIINKPNLNKNSPNSNDDSMNKGKAKNKNRKLKDVKFTTGDRKRDNSDRPMNMEYSEENRSGMMGNGDSVHMNGDSNRESCNGVIIAEPDSTTPNYSLNVTVPSPQAGFGNNMIMTPCGWPSPCRAPPQPHIVKAVNLMMNKSVKHDCSDLPLSDLETLRFFFNLGIDYFRMGCLVWPGPPSGEDPYAVQDPNRTAAKPLEDPNGKTKMFKSQQKPPRFMKMESPEIKQTSEKLQRNSSTEESYTSEVVTEPIPMAVPYTPPYAVQYPIQYRVPGYSRQTVQEPMPIEPAPITPVGYSDHSPHYIEPPYTIPYTVYPHPQYYYQN</sequence>
<dbReference type="PROSITE" id="PS50802">
    <property type="entry name" value="OTU"/>
    <property type="match status" value="1"/>
</dbReference>
<dbReference type="GO" id="GO:0016579">
    <property type="term" value="P:protein deubiquitination"/>
    <property type="evidence" value="ECO:0007669"/>
    <property type="project" value="TreeGrafter"/>
</dbReference>
<feature type="compositionally biased region" description="Basic and acidic residues" evidence="1">
    <location>
        <begin position="355"/>
        <end position="371"/>
    </location>
</feature>
<dbReference type="SUPFAM" id="SSF63748">
    <property type="entry name" value="Tudor/PWWP/MBT"/>
    <property type="match status" value="1"/>
</dbReference>
<dbReference type="InterPro" id="IPR038765">
    <property type="entry name" value="Papain-like_cys_pep_sf"/>
</dbReference>
<feature type="compositionally biased region" description="Low complexity" evidence="1">
    <location>
        <begin position="327"/>
        <end position="341"/>
    </location>
</feature>
<dbReference type="PANTHER" id="PTHR12419:SF115">
    <property type="entry name" value="PROTEIN OVARIAN TUMOR LOCUS-RELATED"/>
    <property type="match status" value="1"/>
</dbReference>
<dbReference type="GO" id="GO:0061578">
    <property type="term" value="F:K63-linked deubiquitinase activity"/>
    <property type="evidence" value="ECO:0007669"/>
    <property type="project" value="TreeGrafter"/>
</dbReference>
<dbReference type="InterPro" id="IPR003323">
    <property type="entry name" value="OTU_dom"/>
</dbReference>
<feature type="compositionally biased region" description="Low complexity" evidence="1">
    <location>
        <begin position="561"/>
        <end position="570"/>
    </location>
</feature>
<dbReference type="EMBL" id="JARGDH010000002">
    <property type="protein sequence ID" value="KAL0275897.1"/>
    <property type="molecule type" value="Genomic_DNA"/>
</dbReference>
<dbReference type="CDD" id="cd20380">
    <property type="entry name" value="Tudor_TDRD13-like"/>
    <property type="match status" value="1"/>
</dbReference>
<evidence type="ECO:0000256" key="1">
    <source>
        <dbReference type="SAM" id="MobiDB-lite"/>
    </source>
</evidence>